<accession>A0A2T1FBY1</accession>
<feature type="domain" description="RES" evidence="1">
    <location>
        <begin position="14"/>
        <end position="141"/>
    </location>
</feature>
<dbReference type="AlphaFoldDB" id="A0A2T1FBY1"/>
<keyword evidence="3" id="KW-1185">Reference proteome</keyword>
<dbReference type="Proteomes" id="UP000238937">
    <property type="component" value="Unassembled WGS sequence"/>
</dbReference>
<proteinExistence type="predicted"/>
<protein>
    <recommendedName>
        <fullName evidence="1">RES domain-containing protein</fullName>
    </recommendedName>
</protein>
<gene>
    <name evidence="2" type="ORF">C7B77_26735</name>
</gene>
<reference evidence="2 3" key="1">
    <citation type="submission" date="2018-03" db="EMBL/GenBank/DDBJ databases">
        <title>The ancient ancestry and fast evolution of plastids.</title>
        <authorList>
            <person name="Moore K.R."/>
            <person name="Magnabosco C."/>
            <person name="Momper L."/>
            <person name="Gold D.A."/>
            <person name="Bosak T."/>
            <person name="Fournier G.P."/>
        </authorList>
    </citation>
    <scope>NUCLEOTIDE SEQUENCE [LARGE SCALE GENOMIC DNA]</scope>
    <source>
        <strain evidence="2 3">CCALA 037</strain>
    </source>
</reference>
<dbReference type="Pfam" id="PF08808">
    <property type="entry name" value="RES"/>
    <property type="match status" value="1"/>
</dbReference>
<comment type="caution">
    <text evidence="2">The sequence shown here is derived from an EMBL/GenBank/DDBJ whole genome shotgun (WGS) entry which is preliminary data.</text>
</comment>
<dbReference type="EMBL" id="PVWO01000586">
    <property type="protein sequence ID" value="PSB42419.1"/>
    <property type="molecule type" value="Genomic_DNA"/>
</dbReference>
<name>A0A2T1FBY1_9CYAN</name>
<dbReference type="SMART" id="SM00953">
    <property type="entry name" value="RES"/>
    <property type="match status" value="1"/>
</dbReference>
<evidence type="ECO:0000313" key="3">
    <source>
        <dbReference type="Proteomes" id="UP000238937"/>
    </source>
</evidence>
<dbReference type="InterPro" id="IPR014914">
    <property type="entry name" value="RES_dom"/>
</dbReference>
<sequence>MIWRICEATFAESAFSGEGARIVGGRWNSKGKRMVYTAEHLSLAILEVFVHLNVPTGERDFFVAIKAEISDDLEIEYMNVDRLPTDWCLSSSKSSLQSLGDEWIDSGRTPILAVPSAIVPQEFNYLINPLHPQFDVLIIHQAQSFNFDARMWK</sequence>
<evidence type="ECO:0000313" key="2">
    <source>
        <dbReference type="EMBL" id="PSB42419.1"/>
    </source>
</evidence>
<evidence type="ECO:0000259" key="1">
    <source>
        <dbReference type="SMART" id="SM00953"/>
    </source>
</evidence>
<organism evidence="2 3">
    <name type="scientific">Chamaesiphon polymorphus CCALA 037</name>
    <dbReference type="NCBI Taxonomy" id="2107692"/>
    <lineage>
        <taxon>Bacteria</taxon>
        <taxon>Bacillati</taxon>
        <taxon>Cyanobacteriota</taxon>
        <taxon>Cyanophyceae</taxon>
        <taxon>Gomontiellales</taxon>
        <taxon>Chamaesiphonaceae</taxon>
        <taxon>Chamaesiphon</taxon>
    </lineage>
</organism>
<dbReference type="OrthoDB" id="573093at2"/>